<protein>
    <recommendedName>
        <fullName evidence="12">3-isopropylmalate dehydrogenase</fullName>
        <ecNumber evidence="12">1.1.1.85</ecNumber>
    </recommendedName>
    <alternativeName>
        <fullName evidence="12">3-IPM-DH</fullName>
    </alternativeName>
    <alternativeName>
        <fullName evidence="12">Beta-IPM dehydrogenase</fullName>
        <shortName evidence="12">IMDH</shortName>
    </alternativeName>
</protein>
<comment type="subunit">
    <text evidence="12">Homodimer.</text>
</comment>
<evidence type="ECO:0000313" key="15">
    <source>
        <dbReference type="Proteomes" id="UP000094243"/>
    </source>
</evidence>
<dbReference type="InterPro" id="IPR024084">
    <property type="entry name" value="IsoPropMal-DH-like_dom"/>
</dbReference>
<feature type="binding site" evidence="12">
    <location>
        <position position="239"/>
    </location>
    <ligand>
        <name>Mg(2+)</name>
        <dbReference type="ChEBI" id="CHEBI:18420"/>
    </ligand>
</feature>
<dbReference type="GO" id="GO:0005737">
    <property type="term" value="C:cytoplasm"/>
    <property type="evidence" value="ECO:0007669"/>
    <property type="project" value="UniProtKB-SubCell"/>
</dbReference>
<feature type="binding site" evidence="12">
    <location>
        <position position="211"/>
    </location>
    <ligand>
        <name>substrate</name>
    </ligand>
</feature>
<gene>
    <name evidence="12" type="primary">leuB</name>
    <name evidence="14" type="ORF">BHQ17_24265</name>
</gene>
<dbReference type="NCBIfam" id="NF002898">
    <property type="entry name" value="PRK03437.1"/>
    <property type="match status" value="1"/>
</dbReference>
<dbReference type="SUPFAM" id="SSF53659">
    <property type="entry name" value="Isocitrate/Isopropylmalate dehydrogenase-like"/>
    <property type="match status" value="1"/>
</dbReference>
<keyword evidence="3 12" id="KW-0432">Leucine biosynthesis</keyword>
<keyword evidence="9 12" id="KW-0520">NAD</keyword>
<dbReference type="GO" id="GO:0009098">
    <property type="term" value="P:L-leucine biosynthetic process"/>
    <property type="evidence" value="ECO:0007669"/>
    <property type="project" value="UniProtKB-UniRule"/>
</dbReference>
<feature type="binding site" evidence="12">
    <location>
        <begin position="271"/>
        <end position="283"/>
    </location>
    <ligand>
        <name>NAD(+)</name>
        <dbReference type="ChEBI" id="CHEBI:57540"/>
    </ligand>
</feature>
<evidence type="ECO:0000256" key="1">
    <source>
        <dbReference type="ARBA" id="ARBA00000624"/>
    </source>
</evidence>
<evidence type="ECO:0000256" key="11">
    <source>
        <dbReference type="ARBA" id="ARBA00023304"/>
    </source>
</evidence>
<dbReference type="UniPathway" id="UPA00048">
    <property type="reaction ID" value="UER00072"/>
</dbReference>
<dbReference type="SMART" id="SM01329">
    <property type="entry name" value="Iso_dh"/>
    <property type="match status" value="1"/>
</dbReference>
<dbReference type="InterPro" id="IPR019818">
    <property type="entry name" value="IsoCit/isopropylmalate_DH_CS"/>
</dbReference>
<reference evidence="15" key="1">
    <citation type="submission" date="2016-09" db="EMBL/GenBank/DDBJ databases">
        <authorList>
            <person name="Greninger A.L."/>
            <person name="Jerome K.R."/>
            <person name="Mcnair B."/>
            <person name="Wallis C."/>
            <person name="Fang F."/>
        </authorList>
    </citation>
    <scope>NUCLEOTIDE SEQUENCE [LARGE SCALE GENOMIC DNA]</scope>
    <source>
        <strain evidence="15">M7</strain>
    </source>
</reference>
<feature type="binding site" evidence="12">
    <location>
        <position position="211"/>
    </location>
    <ligand>
        <name>Mg(2+)</name>
        <dbReference type="ChEBI" id="CHEBI:18420"/>
    </ligand>
</feature>
<dbReference type="GO" id="GO:0000287">
    <property type="term" value="F:magnesium ion binding"/>
    <property type="evidence" value="ECO:0007669"/>
    <property type="project" value="InterPro"/>
</dbReference>
<evidence type="ECO:0000256" key="7">
    <source>
        <dbReference type="ARBA" id="ARBA00022842"/>
    </source>
</evidence>
<comment type="catalytic activity">
    <reaction evidence="1 12">
        <text>(2R,3S)-3-isopropylmalate + NAD(+) = 4-methyl-2-oxopentanoate + CO2 + NADH</text>
        <dbReference type="Rhea" id="RHEA:32271"/>
        <dbReference type="ChEBI" id="CHEBI:16526"/>
        <dbReference type="ChEBI" id="CHEBI:17865"/>
        <dbReference type="ChEBI" id="CHEBI:35121"/>
        <dbReference type="ChEBI" id="CHEBI:57540"/>
        <dbReference type="ChEBI" id="CHEBI:57945"/>
        <dbReference type="EC" id="1.1.1.85"/>
    </reaction>
</comment>
<dbReference type="GO" id="GO:0003862">
    <property type="term" value="F:3-isopropylmalate dehydrogenase activity"/>
    <property type="evidence" value="ECO:0007669"/>
    <property type="project" value="UniProtKB-UniRule"/>
</dbReference>
<comment type="cofactor">
    <cofactor evidence="2">
        <name>Mn(2+)</name>
        <dbReference type="ChEBI" id="CHEBI:29035"/>
    </cofactor>
</comment>
<dbReference type="InterPro" id="IPR050501">
    <property type="entry name" value="ICDH/IPMDH"/>
</dbReference>
<feature type="binding site" evidence="12">
    <location>
        <position position="121"/>
    </location>
    <ligand>
        <name>substrate</name>
    </ligand>
</feature>
<comment type="pathway">
    <text evidence="12">Amino-acid biosynthesis; L-leucine biosynthesis; L-leucine from 3-methyl-2-oxobutanoate: step 3/4.</text>
</comment>
<dbReference type="GO" id="GO:0051287">
    <property type="term" value="F:NAD binding"/>
    <property type="evidence" value="ECO:0007669"/>
    <property type="project" value="InterPro"/>
</dbReference>
<feature type="domain" description="Isopropylmalate dehydrogenase-like" evidence="13">
    <location>
        <begin position="2"/>
        <end position="332"/>
    </location>
</feature>
<dbReference type="EC" id="1.1.1.85" evidence="12"/>
<keyword evidence="15" id="KW-1185">Reference proteome</keyword>
<evidence type="ECO:0000256" key="9">
    <source>
        <dbReference type="ARBA" id="ARBA00023027"/>
    </source>
</evidence>
<dbReference type="EMBL" id="MIGZ01000200">
    <property type="protein sequence ID" value="ODQ85189.1"/>
    <property type="molecule type" value="Genomic_DNA"/>
</dbReference>
<evidence type="ECO:0000256" key="4">
    <source>
        <dbReference type="ARBA" id="ARBA00022490"/>
    </source>
</evidence>
<keyword evidence="5 12" id="KW-0028">Amino-acid biosynthesis</keyword>
<evidence type="ECO:0000259" key="13">
    <source>
        <dbReference type="SMART" id="SM01329"/>
    </source>
</evidence>
<dbReference type="RefSeq" id="WP_069407614.1">
    <property type="nucleotide sequence ID" value="NZ_MIGZ01000200.1"/>
</dbReference>
<keyword evidence="4 12" id="KW-0963">Cytoplasm</keyword>
<comment type="function">
    <text evidence="12">Catalyzes the oxidation of 3-carboxy-2-hydroxy-4-methylpentanoate (3-isopropylmalate) to 3-carboxy-4-methyl-2-oxopentanoate. The product decarboxylates to 4-methyl-2 oxopentanoate.</text>
</comment>
<evidence type="ECO:0000256" key="8">
    <source>
        <dbReference type="ARBA" id="ARBA00023002"/>
    </source>
</evidence>
<dbReference type="Pfam" id="PF00180">
    <property type="entry name" value="Iso_dh"/>
    <property type="match status" value="1"/>
</dbReference>
<sequence length="336" mass="35592">MKLAIVAGDGIGPEVVGEAVKVLDAVLPGVDKTHYDLGARRYHASGEVLPDSVLDELRGHDAILLGAIGDPSVPSGLLERGLLLRIRFELDHHINLRPARLYPGVNSPLAGNPDIDFVVVREGTEGPYTGTGGAIRVGTPNEIATEVSVNTAFGVRRVVKDAFARAQQRRKQLTLVHKNNVLTYAGTLWWRTVQEVAADHPDVEVTYQHVDAATIHMVTDPGRFDVIVTDNLFGDIVTDLAAAVCGGIGLAASGNIDATRTNPSMFEPVHGSAPDIAGQGIADPTAAIMSVALLLSHVGEHDAVARVDKAVEHHLATRGQDTLTTTQIGERIAAAL</sequence>
<dbReference type="Proteomes" id="UP000094243">
    <property type="component" value="Unassembled WGS sequence"/>
</dbReference>
<dbReference type="AlphaFoldDB" id="A0A1E3R5U3"/>
<feature type="site" description="Important for catalysis" evidence="12">
    <location>
        <position position="178"/>
    </location>
</feature>
<feature type="binding site" evidence="12">
    <location>
        <position position="97"/>
    </location>
    <ligand>
        <name>substrate</name>
    </ligand>
</feature>
<comment type="caution">
    <text evidence="14">The sequence shown here is derived from an EMBL/GenBank/DDBJ whole genome shotgun (WGS) entry which is preliminary data.</text>
</comment>
<comment type="similarity">
    <text evidence="12">Belongs to the isocitrate and isopropylmalate dehydrogenases family. LeuB type 2 subfamily.</text>
</comment>
<dbReference type="Gene3D" id="3.40.718.10">
    <property type="entry name" value="Isopropylmalate Dehydrogenase"/>
    <property type="match status" value="1"/>
</dbReference>
<evidence type="ECO:0000256" key="3">
    <source>
        <dbReference type="ARBA" id="ARBA00022430"/>
    </source>
</evidence>
<comment type="subcellular location">
    <subcellularLocation>
        <location evidence="12">Cytoplasm</location>
    </subcellularLocation>
</comment>
<evidence type="ECO:0000313" key="14">
    <source>
        <dbReference type="EMBL" id="ODQ85189.1"/>
    </source>
</evidence>
<evidence type="ECO:0000256" key="12">
    <source>
        <dbReference type="HAMAP-Rule" id="MF_01035"/>
    </source>
</evidence>
<organism evidence="14 15">
    <name type="scientific">Mycolicibacterium holsaticum</name>
    <dbReference type="NCBI Taxonomy" id="152142"/>
    <lineage>
        <taxon>Bacteria</taxon>
        <taxon>Bacillati</taxon>
        <taxon>Actinomycetota</taxon>
        <taxon>Actinomycetes</taxon>
        <taxon>Mycobacteriales</taxon>
        <taxon>Mycobacteriaceae</taxon>
        <taxon>Mycolicibacterium</taxon>
    </lineage>
</organism>
<keyword evidence="6 12" id="KW-0479">Metal-binding</keyword>
<accession>A0A1E3R5U3</accession>
<dbReference type="OrthoDB" id="5289857at2"/>
<keyword evidence="8 12" id="KW-0560">Oxidoreductase</keyword>
<keyword evidence="7 12" id="KW-0460">Magnesium</keyword>
<proteinExistence type="inferred from homology"/>
<evidence type="ECO:0000256" key="6">
    <source>
        <dbReference type="ARBA" id="ARBA00022723"/>
    </source>
</evidence>
<dbReference type="PANTHER" id="PTHR43275">
    <property type="entry name" value="D-MALATE DEHYDROGENASE [DECARBOXYLATING]"/>
    <property type="match status" value="1"/>
</dbReference>
<evidence type="ECO:0000256" key="2">
    <source>
        <dbReference type="ARBA" id="ARBA00001936"/>
    </source>
</evidence>
<keyword evidence="10 12" id="KW-0464">Manganese</keyword>
<evidence type="ECO:0000256" key="10">
    <source>
        <dbReference type="ARBA" id="ARBA00023211"/>
    </source>
</evidence>
<feature type="binding site" evidence="12">
    <location>
        <position position="87"/>
    </location>
    <ligand>
        <name>substrate</name>
    </ligand>
</feature>
<feature type="site" description="Important for catalysis" evidence="12">
    <location>
        <position position="128"/>
    </location>
</feature>
<dbReference type="PANTHER" id="PTHR43275:SF1">
    <property type="entry name" value="D-MALATE DEHYDROGENASE [DECARBOXYLATING]"/>
    <property type="match status" value="1"/>
</dbReference>
<keyword evidence="11 12" id="KW-0100">Branched-chain amino acid biosynthesis</keyword>
<name>A0A1E3R5U3_9MYCO</name>
<feature type="binding site" evidence="12">
    <location>
        <position position="235"/>
    </location>
    <ligand>
        <name>Mg(2+)</name>
        <dbReference type="ChEBI" id="CHEBI:18420"/>
    </ligand>
</feature>
<dbReference type="PROSITE" id="PS00470">
    <property type="entry name" value="IDH_IMDH"/>
    <property type="match status" value="1"/>
</dbReference>
<comment type="cofactor">
    <cofactor evidence="12">
        <name>Mg(2+)</name>
        <dbReference type="ChEBI" id="CHEBI:18420"/>
    </cofactor>
    <cofactor evidence="12">
        <name>Mn(2+)</name>
        <dbReference type="ChEBI" id="CHEBI:29035"/>
    </cofactor>
    <text evidence="12">Binds 1 Mg(2+) or Mn(2+) ion per subunit.</text>
</comment>
<dbReference type="HAMAP" id="MF_01035">
    <property type="entry name" value="LeuB_type2"/>
    <property type="match status" value="1"/>
</dbReference>
<dbReference type="InterPro" id="IPR023698">
    <property type="entry name" value="LeuB_actb"/>
</dbReference>
<evidence type="ECO:0000256" key="5">
    <source>
        <dbReference type="ARBA" id="ARBA00022605"/>
    </source>
</evidence>